<proteinExistence type="predicted"/>
<evidence type="ECO:0000313" key="3">
    <source>
        <dbReference type="EMBL" id="AMD88446.1"/>
    </source>
</evidence>
<feature type="compositionally biased region" description="Basic and acidic residues" evidence="1">
    <location>
        <begin position="102"/>
        <end position="112"/>
    </location>
</feature>
<evidence type="ECO:0000313" key="4">
    <source>
        <dbReference type="Proteomes" id="UP000065220"/>
    </source>
</evidence>
<feature type="transmembrane region" description="Helical" evidence="2">
    <location>
        <begin position="127"/>
        <end position="144"/>
    </location>
</feature>
<gene>
    <name evidence="3" type="ORF">AXF14_05515</name>
</gene>
<accession>A0A109W3B6</accession>
<reference evidence="4" key="1">
    <citation type="submission" date="2016-02" db="EMBL/GenBank/DDBJ databases">
        <authorList>
            <person name="Holder M.E."/>
            <person name="Ajami N.J."/>
            <person name="Petrosino J.F."/>
        </authorList>
    </citation>
    <scope>NUCLEOTIDE SEQUENCE [LARGE SCALE GENOMIC DNA]</scope>
    <source>
        <strain evidence="4">CCUG 36733</strain>
    </source>
</reference>
<feature type="transmembrane region" description="Helical" evidence="2">
    <location>
        <begin position="6"/>
        <end position="27"/>
    </location>
</feature>
<keyword evidence="2" id="KW-0472">Membrane</keyword>
<keyword evidence="2" id="KW-1133">Transmembrane helix</keyword>
<feature type="transmembrane region" description="Helical" evidence="2">
    <location>
        <begin position="156"/>
        <end position="177"/>
    </location>
</feature>
<organism evidence="3 4">
    <name type="scientific">Actinomyces radicidentis</name>
    <dbReference type="NCBI Taxonomy" id="111015"/>
    <lineage>
        <taxon>Bacteria</taxon>
        <taxon>Bacillati</taxon>
        <taxon>Actinomycetota</taxon>
        <taxon>Actinomycetes</taxon>
        <taxon>Actinomycetales</taxon>
        <taxon>Actinomycetaceae</taxon>
        <taxon>Actinomyces</taxon>
    </lineage>
</organism>
<dbReference type="KEGG" id="ard:AXF14_05515"/>
<feature type="region of interest" description="Disordered" evidence="1">
    <location>
        <begin position="102"/>
        <end position="123"/>
    </location>
</feature>
<evidence type="ECO:0000256" key="1">
    <source>
        <dbReference type="SAM" id="MobiDB-lite"/>
    </source>
</evidence>
<sequence length="263" mass="26695">MSVAGRLPLAVSHAVVVVVVAVAAQALFARRSSLGSLVAGLIALLAQGVILLAAHGGHGAPFEWARLLIPTGLVLIASALLTGGSWGMRMARRAGRTEARTAARLGESDRELGSTPTPPPSRRHDHVASLVIVAVLVVLALVLLQDGYAELVSPDGSTAAGATPAVVAWVLLLLAAASSGRSTLGVRTVGPVLVVAGLPAFLHGAIPGMPLAGLLADLLPQDPAGISLVATGLLLSALGWGAHLARRQGRTSEQRLLHETPVV</sequence>
<dbReference type="AlphaFoldDB" id="A0A109W3B6"/>
<keyword evidence="4" id="KW-1185">Reference proteome</keyword>
<protein>
    <submittedName>
        <fullName evidence="3">Uncharacterized protein</fullName>
    </submittedName>
</protein>
<dbReference type="Proteomes" id="UP000065220">
    <property type="component" value="Chromosome"/>
</dbReference>
<feature type="transmembrane region" description="Helical" evidence="2">
    <location>
        <begin position="67"/>
        <end position="86"/>
    </location>
</feature>
<name>A0A109W3B6_ACTRD</name>
<feature type="transmembrane region" description="Helical" evidence="2">
    <location>
        <begin position="226"/>
        <end position="245"/>
    </location>
</feature>
<dbReference type="EMBL" id="CP014228">
    <property type="protein sequence ID" value="AMD88446.1"/>
    <property type="molecule type" value="Genomic_DNA"/>
</dbReference>
<feature type="transmembrane region" description="Helical" evidence="2">
    <location>
        <begin position="34"/>
        <end position="55"/>
    </location>
</feature>
<keyword evidence="2" id="KW-0812">Transmembrane</keyword>
<feature type="transmembrane region" description="Helical" evidence="2">
    <location>
        <begin position="184"/>
        <end position="206"/>
    </location>
</feature>
<evidence type="ECO:0000256" key="2">
    <source>
        <dbReference type="SAM" id="Phobius"/>
    </source>
</evidence>